<dbReference type="EMBL" id="UINC01024149">
    <property type="protein sequence ID" value="SVA97232.1"/>
    <property type="molecule type" value="Genomic_DNA"/>
</dbReference>
<proteinExistence type="predicted"/>
<keyword evidence="1" id="KW-0732">Signal</keyword>
<name>A0A382A808_9ZZZZ</name>
<reference evidence="4" key="1">
    <citation type="submission" date="2018-05" db="EMBL/GenBank/DDBJ databases">
        <authorList>
            <person name="Lanie J.A."/>
            <person name="Ng W.-L."/>
            <person name="Kazmierczak K.M."/>
            <person name="Andrzejewski T.M."/>
            <person name="Davidsen T.M."/>
            <person name="Wayne K.J."/>
            <person name="Tettelin H."/>
            <person name="Glass J.I."/>
            <person name="Rusch D."/>
            <person name="Podicherti R."/>
            <person name="Tsui H.-C.T."/>
            <person name="Winkler M.E."/>
        </authorList>
    </citation>
    <scope>NUCLEOTIDE SEQUENCE</scope>
</reference>
<dbReference type="InterPro" id="IPR013098">
    <property type="entry name" value="Ig_I-set"/>
</dbReference>
<evidence type="ECO:0000256" key="2">
    <source>
        <dbReference type="ARBA" id="ARBA00023157"/>
    </source>
</evidence>
<dbReference type="InterPro" id="IPR003599">
    <property type="entry name" value="Ig_sub"/>
</dbReference>
<evidence type="ECO:0000256" key="1">
    <source>
        <dbReference type="ARBA" id="ARBA00022729"/>
    </source>
</evidence>
<feature type="non-terminal residue" evidence="4">
    <location>
        <position position="1"/>
    </location>
</feature>
<dbReference type="InterPro" id="IPR007110">
    <property type="entry name" value="Ig-like_dom"/>
</dbReference>
<sequence length="551" mass="60432">TELYGSRTTGPPEITSHPQSRTIYSGEETFFSVAANGREPISFQWFKDGEAIEGEEYEKLELSWAVTADDAGVYHAVATNSEGSATSNNATLEVTVLSTETFGLVAQYDFEETSGMVANDSSGNEVHGTLMDFPDGDEHWVEGAFGVGKALRIKKPQYVEVNLPKMMTTVSLTAWVKPESEDNFQTIIGADFKGAAAGHIFGFRAGTTPVHPRVLWNHGGANTSLLHDEPAELGEWVHVALTYDSETKELNFYVDGDISSTASSESTPFRLVNIGRRVPTQNYWLTGVVDNIRIYEVVLSVDDIVAQAKRPPKILEILSLSLAGEDQLELVLKSPMPGREHVIHRKANLSDEAWVDQADVSFSEPVGREITATFNSSAGPASFYRAAIVLPKAIYLEDFESGAEGWEHGGTEDNWELGTPVNGPGSAFSGENVYATGLDSDYAPGTDSYLVSPEIDLTGVNVATLVFQEFRDVDPNPIFHNVVVNVLDSDTLEVIEELSRRGGSTSKWKEVSFPLGQDSLNRKVRLEFRLSSDQFSPRQGWYLDDITILPE</sequence>
<dbReference type="Pfam" id="PF07679">
    <property type="entry name" value="I-set"/>
    <property type="match status" value="1"/>
</dbReference>
<dbReference type="Gene3D" id="2.60.40.10">
    <property type="entry name" value="Immunoglobulins"/>
    <property type="match status" value="1"/>
</dbReference>
<dbReference type="Pfam" id="PF13385">
    <property type="entry name" value="Laminin_G_3"/>
    <property type="match status" value="1"/>
</dbReference>
<dbReference type="SUPFAM" id="SSF49899">
    <property type="entry name" value="Concanavalin A-like lectins/glucanases"/>
    <property type="match status" value="2"/>
</dbReference>
<protein>
    <recommendedName>
        <fullName evidence="3">Ig-like domain-containing protein</fullName>
    </recommendedName>
</protein>
<dbReference type="SMART" id="SM00409">
    <property type="entry name" value="IG"/>
    <property type="match status" value="1"/>
</dbReference>
<gene>
    <name evidence="4" type="ORF">METZ01_LOCUS150086</name>
</gene>
<evidence type="ECO:0000259" key="3">
    <source>
        <dbReference type="PROSITE" id="PS50835"/>
    </source>
</evidence>
<accession>A0A382A808</accession>
<dbReference type="AlphaFoldDB" id="A0A382A808"/>
<feature type="domain" description="Ig-like" evidence="3">
    <location>
        <begin position="12"/>
        <end position="93"/>
    </location>
</feature>
<dbReference type="SMART" id="SM00560">
    <property type="entry name" value="LamGL"/>
    <property type="match status" value="1"/>
</dbReference>
<dbReference type="Gene3D" id="2.60.120.200">
    <property type="match status" value="2"/>
</dbReference>
<dbReference type="InterPro" id="IPR013320">
    <property type="entry name" value="ConA-like_dom_sf"/>
</dbReference>
<dbReference type="InterPro" id="IPR013783">
    <property type="entry name" value="Ig-like_fold"/>
</dbReference>
<dbReference type="InterPro" id="IPR036179">
    <property type="entry name" value="Ig-like_dom_sf"/>
</dbReference>
<organism evidence="4">
    <name type="scientific">marine metagenome</name>
    <dbReference type="NCBI Taxonomy" id="408172"/>
    <lineage>
        <taxon>unclassified sequences</taxon>
        <taxon>metagenomes</taxon>
        <taxon>ecological metagenomes</taxon>
    </lineage>
</organism>
<dbReference type="SUPFAM" id="SSF48726">
    <property type="entry name" value="Immunoglobulin"/>
    <property type="match status" value="1"/>
</dbReference>
<dbReference type="InterPro" id="IPR006558">
    <property type="entry name" value="LamG-like"/>
</dbReference>
<dbReference type="PROSITE" id="PS50835">
    <property type="entry name" value="IG_LIKE"/>
    <property type="match status" value="1"/>
</dbReference>
<evidence type="ECO:0000313" key="4">
    <source>
        <dbReference type="EMBL" id="SVA97232.1"/>
    </source>
</evidence>
<keyword evidence="2" id="KW-1015">Disulfide bond</keyword>